<dbReference type="OrthoDB" id="1488726at2"/>
<reference evidence="1 2" key="1">
    <citation type="submission" date="2018-02" db="EMBL/GenBank/DDBJ databases">
        <title>The draft genome of Sphingobacterium gobiense H7.</title>
        <authorList>
            <person name="Li L."/>
            <person name="Liu L."/>
            <person name="Zhang X."/>
            <person name="Wang T."/>
            <person name="Liang L."/>
        </authorList>
    </citation>
    <scope>NUCLEOTIDE SEQUENCE [LARGE SCALE GENOMIC DNA]</scope>
    <source>
        <strain evidence="1 2">ACCC 05757</strain>
    </source>
</reference>
<comment type="caution">
    <text evidence="1">The sequence shown here is derived from an EMBL/GenBank/DDBJ whole genome shotgun (WGS) entry which is preliminary data.</text>
</comment>
<accession>A0A2S9JUU4</accession>
<dbReference type="EMBL" id="PVBS01000001">
    <property type="protein sequence ID" value="PRD57054.1"/>
    <property type="molecule type" value="Genomic_DNA"/>
</dbReference>
<organism evidence="1 2">
    <name type="scientific">Sphingobacterium gobiense</name>
    <dbReference type="NCBI Taxonomy" id="1382456"/>
    <lineage>
        <taxon>Bacteria</taxon>
        <taxon>Pseudomonadati</taxon>
        <taxon>Bacteroidota</taxon>
        <taxon>Sphingobacteriia</taxon>
        <taxon>Sphingobacteriales</taxon>
        <taxon>Sphingobacteriaceae</taxon>
        <taxon>Sphingobacterium</taxon>
    </lineage>
</organism>
<keyword evidence="2" id="KW-1185">Reference proteome</keyword>
<dbReference type="RefSeq" id="WP_105724475.1">
    <property type="nucleotide sequence ID" value="NZ_PVBS01000001.1"/>
</dbReference>
<sequence>MYLAYKDQPNLLAQLDLHNTPGQYLTEHFGFVPLGMTLHVIFASESNGQFVYNIKEVTIVEDHIITIATDNMEITSKEDLIDRINALN</sequence>
<proteinExistence type="predicted"/>
<evidence type="ECO:0000313" key="2">
    <source>
        <dbReference type="Proteomes" id="UP000238642"/>
    </source>
</evidence>
<gene>
    <name evidence="1" type="ORF">C5749_07565</name>
</gene>
<dbReference type="Proteomes" id="UP000238642">
    <property type="component" value="Unassembled WGS sequence"/>
</dbReference>
<dbReference type="AlphaFoldDB" id="A0A2S9JUU4"/>
<protein>
    <submittedName>
        <fullName evidence="1">Uncharacterized protein</fullName>
    </submittedName>
</protein>
<evidence type="ECO:0000313" key="1">
    <source>
        <dbReference type="EMBL" id="PRD57054.1"/>
    </source>
</evidence>
<name>A0A2S9JUU4_9SPHI</name>